<dbReference type="InterPro" id="IPR059112">
    <property type="entry name" value="CysZ/EI24"/>
</dbReference>
<evidence type="ECO:0000256" key="4">
    <source>
        <dbReference type="ARBA" id="ARBA00023136"/>
    </source>
</evidence>
<gene>
    <name evidence="6" type="ORF">SAMN05443662_0315</name>
</gene>
<feature type="transmembrane region" description="Helical" evidence="5">
    <location>
        <begin position="146"/>
        <end position="166"/>
    </location>
</feature>
<dbReference type="AlphaFoldDB" id="A0A1N6DNY8"/>
<dbReference type="Proteomes" id="UP000198461">
    <property type="component" value="Unassembled WGS sequence"/>
</dbReference>
<organism evidence="6 7">
    <name type="scientific">Sulfurivirga caldicuralii</name>
    <dbReference type="NCBI Taxonomy" id="364032"/>
    <lineage>
        <taxon>Bacteria</taxon>
        <taxon>Pseudomonadati</taxon>
        <taxon>Pseudomonadota</taxon>
        <taxon>Gammaproteobacteria</taxon>
        <taxon>Thiotrichales</taxon>
        <taxon>Piscirickettsiaceae</taxon>
        <taxon>Sulfurivirga</taxon>
    </lineage>
</organism>
<accession>A0A1N6DNY8</accession>
<feature type="transmembrane region" description="Helical" evidence="5">
    <location>
        <begin position="173"/>
        <end position="196"/>
    </location>
</feature>
<evidence type="ECO:0000256" key="2">
    <source>
        <dbReference type="ARBA" id="ARBA00022692"/>
    </source>
</evidence>
<reference evidence="6 7" key="1">
    <citation type="submission" date="2016-11" db="EMBL/GenBank/DDBJ databases">
        <authorList>
            <person name="Jaros S."/>
            <person name="Januszkiewicz K."/>
            <person name="Wedrychowicz H."/>
        </authorList>
    </citation>
    <scope>NUCLEOTIDE SEQUENCE [LARGE SCALE GENOMIC DNA]</scope>
    <source>
        <strain evidence="6 7">DSM 17737</strain>
    </source>
</reference>
<dbReference type="Pfam" id="PF07264">
    <property type="entry name" value="EI24"/>
    <property type="match status" value="1"/>
</dbReference>
<dbReference type="STRING" id="364032.SAMN05443662_0315"/>
<proteinExistence type="predicted"/>
<dbReference type="EMBL" id="FSRE01000001">
    <property type="protein sequence ID" value="SIN72512.1"/>
    <property type="molecule type" value="Genomic_DNA"/>
</dbReference>
<feature type="transmembrane region" description="Helical" evidence="5">
    <location>
        <begin position="97"/>
        <end position="116"/>
    </location>
</feature>
<feature type="transmembrane region" description="Helical" evidence="5">
    <location>
        <begin position="72"/>
        <end position="90"/>
    </location>
</feature>
<dbReference type="RefSeq" id="WP_234947277.1">
    <property type="nucleotide sequence ID" value="NZ_FSRE01000001.1"/>
</dbReference>
<keyword evidence="2 5" id="KW-0812">Transmembrane</keyword>
<evidence type="ECO:0000256" key="3">
    <source>
        <dbReference type="ARBA" id="ARBA00022989"/>
    </source>
</evidence>
<evidence type="ECO:0000256" key="1">
    <source>
        <dbReference type="ARBA" id="ARBA00004141"/>
    </source>
</evidence>
<protein>
    <submittedName>
        <fullName evidence="6">Etoposide-induced protein 2.4 (EI24)</fullName>
    </submittedName>
</protein>
<feature type="transmembrane region" description="Helical" evidence="5">
    <location>
        <begin position="216"/>
        <end position="240"/>
    </location>
</feature>
<keyword evidence="7" id="KW-1185">Reference proteome</keyword>
<evidence type="ECO:0000313" key="6">
    <source>
        <dbReference type="EMBL" id="SIN72512.1"/>
    </source>
</evidence>
<keyword evidence="3 5" id="KW-1133">Transmembrane helix</keyword>
<sequence>MWLDILFRTLGDLRDPRILMRLFVPFVAGVIVVSLLGYGVFGFLLTSDWVHQLPIVQDFEQWVDSAEQSLQAIPLIGALLVWLISALAAVTAGLMGLLLGSYLVLLFAMIITGFMTDTLVKVVREKHYPGLVFRGDASLTWMLGRVLWYGLLLLLLLIVTLPILLVPVLNVVWFWWIGFLFFRYSMMLDAGSIILPKQLLMEEMPVTNWTPTLIMMVFYLLAALPLLSLFAPMLAVIALAHYFCERLTVHEASGRV</sequence>
<name>A0A1N6DNY8_9GAMM</name>
<feature type="transmembrane region" description="Helical" evidence="5">
    <location>
        <begin position="22"/>
        <end position="45"/>
    </location>
</feature>
<keyword evidence="4 5" id="KW-0472">Membrane</keyword>
<evidence type="ECO:0000313" key="7">
    <source>
        <dbReference type="Proteomes" id="UP000198461"/>
    </source>
</evidence>
<evidence type="ECO:0000256" key="5">
    <source>
        <dbReference type="SAM" id="Phobius"/>
    </source>
</evidence>
<comment type="subcellular location">
    <subcellularLocation>
        <location evidence="1">Membrane</location>
        <topology evidence="1">Multi-pass membrane protein</topology>
    </subcellularLocation>
</comment>